<dbReference type="AlphaFoldDB" id="A0A3G9ISA5"/>
<dbReference type="RefSeq" id="WP_183530782.1">
    <property type="nucleotide sequence ID" value="NZ_JACHXC010000011.1"/>
</dbReference>
<dbReference type="Proteomes" id="UP000275368">
    <property type="component" value="Chromosome"/>
</dbReference>
<accession>A0A3G9ISA5</accession>
<name>A0A3G9ISA5_9BACL</name>
<protein>
    <submittedName>
        <fullName evidence="1">Uncharacterized protein</fullName>
    </submittedName>
</protein>
<evidence type="ECO:0000313" key="1">
    <source>
        <dbReference type="EMBL" id="BBH21740.1"/>
    </source>
</evidence>
<dbReference type="PROSITE" id="PS51257">
    <property type="entry name" value="PROKAR_LIPOPROTEIN"/>
    <property type="match status" value="1"/>
</dbReference>
<keyword evidence="2" id="KW-1185">Reference proteome</keyword>
<evidence type="ECO:0000313" key="2">
    <source>
        <dbReference type="Proteomes" id="UP000275368"/>
    </source>
</evidence>
<dbReference type="KEGG" id="pbk:Back11_30850"/>
<gene>
    <name evidence="1" type="ORF">Back11_30850</name>
</gene>
<organism evidence="1 2">
    <name type="scientific">Paenibacillus baekrokdamisoli</name>
    <dbReference type="NCBI Taxonomy" id="1712516"/>
    <lineage>
        <taxon>Bacteria</taxon>
        <taxon>Bacillati</taxon>
        <taxon>Bacillota</taxon>
        <taxon>Bacilli</taxon>
        <taxon>Bacillales</taxon>
        <taxon>Paenibacillaceae</taxon>
        <taxon>Paenibacillus</taxon>
    </lineage>
</organism>
<reference evidence="1 2" key="1">
    <citation type="submission" date="2018-11" db="EMBL/GenBank/DDBJ databases">
        <title>Complete genome sequence of Paenibacillus baekrokdamisoli strain KCTC 33723.</title>
        <authorList>
            <person name="Kang S.W."/>
            <person name="Lee K.C."/>
            <person name="Kim K.K."/>
            <person name="Kim J.S."/>
            <person name="Kim D.S."/>
            <person name="Ko S.H."/>
            <person name="Yang S.H."/>
            <person name="Lee J.S."/>
        </authorList>
    </citation>
    <scope>NUCLEOTIDE SEQUENCE [LARGE SCALE GENOMIC DNA]</scope>
    <source>
        <strain evidence="1 2">KCTC 33723</strain>
    </source>
</reference>
<sequence length="119" mass="13563">MKKNLLLIICICILLMGCAKEKENPIQENFVDWVHALVTWKGYSYVYKDETVPASTIGEKIGEVDAYDNQGSRGYNDEHVFSNRYPVGSELFQLKDVPESKSITVLHDGVYYKLDNSQP</sequence>
<proteinExistence type="predicted"/>
<dbReference type="EMBL" id="AP019308">
    <property type="protein sequence ID" value="BBH21740.1"/>
    <property type="molecule type" value="Genomic_DNA"/>
</dbReference>